<dbReference type="InterPro" id="IPR003821">
    <property type="entry name" value="DXP_reductoisomerase"/>
</dbReference>
<dbReference type="InterPro" id="IPR013644">
    <property type="entry name" value="DXP_reductoisomerase_C"/>
</dbReference>
<dbReference type="InterPro" id="IPR036291">
    <property type="entry name" value="NAD(P)-bd_dom_sf"/>
</dbReference>
<dbReference type="EMBL" id="NHOO01000011">
    <property type="protein sequence ID" value="OVE47451.1"/>
    <property type="molecule type" value="Genomic_DNA"/>
</dbReference>
<comment type="similarity">
    <text evidence="2 9">Belongs to the DXR family.</text>
</comment>
<dbReference type="NCBIfam" id="NF003938">
    <property type="entry name" value="PRK05447.1-1"/>
    <property type="match status" value="1"/>
</dbReference>
<dbReference type="FunFam" id="3.40.50.720:FF:000045">
    <property type="entry name" value="1-deoxy-D-xylulose 5-phosphate reductoisomerase"/>
    <property type="match status" value="1"/>
</dbReference>
<feature type="domain" description="DXP reductoisomerase C-terminal" evidence="12">
    <location>
        <begin position="269"/>
        <end position="385"/>
    </location>
</feature>
<accession>A0A202B7V2</accession>
<dbReference type="AlphaFoldDB" id="A0A202B7V2"/>
<dbReference type="InterPro" id="IPR026877">
    <property type="entry name" value="DXPR_C"/>
</dbReference>
<dbReference type="NCBIfam" id="TIGR00243">
    <property type="entry name" value="Dxr"/>
    <property type="match status" value="1"/>
</dbReference>
<feature type="binding site" evidence="9">
    <location>
        <position position="128"/>
    </location>
    <ligand>
        <name>1-deoxy-D-xylulose 5-phosphate</name>
        <dbReference type="ChEBI" id="CHEBI:57792"/>
    </ligand>
</feature>
<keyword evidence="13" id="KW-0413">Isomerase</keyword>
<dbReference type="SUPFAM" id="SSF55347">
    <property type="entry name" value="Glyceraldehyde-3-phosphate dehydrogenase-like, C-terminal domain"/>
    <property type="match status" value="1"/>
</dbReference>
<feature type="binding site" evidence="9">
    <location>
        <position position="207"/>
    </location>
    <ligand>
        <name>1-deoxy-D-xylulose 5-phosphate</name>
        <dbReference type="ChEBI" id="CHEBI:57792"/>
    </ligand>
</feature>
<comment type="caution">
    <text evidence="9">Lacks conserved residue(s) required for the propagation of feature annotation.</text>
</comment>
<evidence type="ECO:0000256" key="1">
    <source>
        <dbReference type="ARBA" id="ARBA00005094"/>
    </source>
</evidence>
<organism evidence="13 14">
    <name type="scientific">Chromobacterium violaceum</name>
    <dbReference type="NCBI Taxonomy" id="536"/>
    <lineage>
        <taxon>Bacteria</taxon>
        <taxon>Pseudomonadati</taxon>
        <taxon>Pseudomonadota</taxon>
        <taxon>Betaproteobacteria</taxon>
        <taxon>Neisseriales</taxon>
        <taxon>Chromobacteriaceae</taxon>
        <taxon>Chromobacterium</taxon>
    </lineage>
</organism>
<dbReference type="SUPFAM" id="SSF51735">
    <property type="entry name" value="NAD(P)-binding Rossmann-fold domains"/>
    <property type="match status" value="1"/>
</dbReference>
<feature type="binding site" evidence="9">
    <location>
        <position position="154"/>
    </location>
    <ligand>
        <name>1-deoxy-D-xylulose 5-phosphate</name>
        <dbReference type="ChEBI" id="CHEBI:57792"/>
    </ligand>
</feature>
<feature type="binding site" evidence="9">
    <location>
        <position position="153"/>
    </location>
    <ligand>
        <name>Mn(2+)</name>
        <dbReference type="ChEBI" id="CHEBI:29035"/>
    </ligand>
</feature>
<feature type="binding site" evidence="9">
    <location>
        <position position="129"/>
    </location>
    <ligand>
        <name>NADPH</name>
        <dbReference type="ChEBI" id="CHEBI:57783"/>
    </ligand>
</feature>
<keyword evidence="3 9" id="KW-0479">Metal-binding</keyword>
<evidence type="ECO:0000256" key="7">
    <source>
        <dbReference type="ARBA" id="ARBA00023229"/>
    </source>
</evidence>
<evidence type="ECO:0000256" key="5">
    <source>
        <dbReference type="ARBA" id="ARBA00023002"/>
    </source>
</evidence>
<feature type="binding site" evidence="9">
    <location>
        <position position="229"/>
    </location>
    <ligand>
        <name>Mn(2+)</name>
        <dbReference type="ChEBI" id="CHEBI:29035"/>
    </ligand>
</feature>
<dbReference type="Proteomes" id="UP000196342">
    <property type="component" value="Unassembled WGS sequence"/>
</dbReference>
<proteinExistence type="inferred from homology"/>
<dbReference type="Pfam" id="PF08436">
    <property type="entry name" value="DXP_redisom_C"/>
    <property type="match status" value="1"/>
</dbReference>
<feature type="domain" description="1-deoxy-D-xylulose 5-phosphate reductoisomerase C-terminal" evidence="11">
    <location>
        <begin position="149"/>
        <end position="237"/>
    </location>
</feature>
<dbReference type="PANTHER" id="PTHR30525">
    <property type="entry name" value="1-DEOXY-D-XYLULOSE 5-PHOSPHATE REDUCTOISOMERASE"/>
    <property type="match status" value="1"/>
</dbReference>
<dbReference type="GO" id="GO:0030145">
    <property type="term" value="F:manganese ion binding"/>
    <property type="evidence" value="ECO:0007669"/>
    <property type="project" value="TreeGrafter"/>
</dbReference>
<keyword evidence="9" id="KW-0460">Magnesium</keyword>
<dbReference type="EC" id="1.1.1.267" evidence="9"/>
<dbReference type="InterPro" id="IPR036169">
    <property type="entry name" value="DXPR_C_sf"/>
</dbReference>
<feature type="binding site" evidence="9">
    <location>
        <position position="155"/>
    </location>
    <ligand>
        <name>Mn(2+)</name>
        <dbReference type="ChEBI" id="CHEBI:29035"/>
    </ligand>
</feature>
<comment type="function">
    <text evidence="9">Catalyzes the NADPH-dependent rearrangement and reduction of 1-deoxy-D-xylulose-5-phosphate (DXP) to 2-C-methyl-D-erythritol 4-phosphate (MEP).</text>
</comment>
<evidence type="ECO:0000256" key="6">
    <source>
        <dbReference type="ARBA" id="ARBA00023211"/>
    </source>
</evidence>
<evidence type="ECO:0000313" key="13">
    <source>
        <dbReference type="EMBL" id="OVE47451.1"/>
    </source>
</evidence>
<dbReference type="RefSeq" id="WP_087698176.1">
    <property type="nucleotide sequence ID" value="NZ_NHOO01000011.1"/>
</dbReference>
<comment type="pathway">
    <text evidence="1 9">Isoprenoid biosynthesis; isopentenyl diphosphate biosynthesis via DXP pathway; isopentenyl diphosphate from 1-deoxy-D-xylulose 5-phosphate: step 1/6.</text>
</comment>
<feature type="binding site" evidence="9">
    <location>
        <position position="14"/>
    </location>
    <ligand>
        <name>NADPH</name>
        <dbReference type="ChEBI" id="CHEBI:57783"/>
    </ligand>
</feature>
<keyword evidence="4 9" id="KW-0521">NADP</keyword>
<comment type="caution">
    <text evidence="13">The sequence shown here is derived from an EMBL/GenBank/DDBJ whole genome shotgun (WGS) entry which is preliminary data.</text>
</comment>
<dbReference type="HAMAP" id="MF_00183">
    <property type="entry name" value="DXP_reductoisom"/>
    <property type="match status" value="1"/>
</dbReference>
<keyword evidence="14" id="KW-1185">Reference proteome</keyword>
<dbReference type="SUPFAM" id="SSF69055">
    <property type="entry name" value="1-deoxy-D-xylulose-5-phosphate reductoisomerase, C-terminal domain"/>
    <property type="match status" value="1"/>
</dbReference>
<protein>
    <recommendedName>
        <fullName evidence="9">1-deoxy-D-xylulose 5-phosphate reductoisomerase</fullName>
        <shortName evidence="9">DXP reductoisomerase</shortName>
        <ecNumber evidence="9">1.1.1.267</ecNumber>
    </recommendedName>
    <alternativeName>
        <fullName evidence="9">1-deoxyxylulose-5-phosphate reductoisomerase</fullName>
    </alternativeName>
    <alternativeName>
        <fullName evidence="9">2-C-methyl-D-erythritol 4-phosphate synthase</fullName>
    </alternativeName>
</protein>
<evidence type="ECO:0000256" key="4">
    <source>
        <dbReference type="ARBA" id="ARBA00022857"/>
    </source>
</evidence>
<feature type="domain" description="1-deoxy-D-xylulose 5-phosphate reductoisomerase N-terminal" evidence="10">
    <location>
        <begin position="7"/>
        <end position="135"/>
    </location>
</feature>
<keyword evidence="5 9" id="KW-0560">Oxidoreductase</keyword>
<keyword evidence="7 9" id="KW-0414">Isoprene biosynthesis</keyword>
<evidence type="ECO:0000256" key="9">
    <source>
        <dbReference type="HAMAP-Rule" id="MF_00183"/>
    </source>
</evidence>
<dbReference type="Pfam" id="PF13288">
    <property type="entry name" value="DXPR_C"/>
    <property type="match status" value="1"/>
</dbReference>
<evidence type="ECO:0000259" key="12">
    <source>
        <dbReference type="Pfam" id="PF13288"/>
    </source>
</evidence>
<dbReference type="UniPathway" id="UPA00056">
    <property type="reaction ID" value="UER00092"/>
</dbReference>
<dbReference type="GO" id="GO:0051484">
    <property type="term" value="P:isopentenyl diphosphate biosynthetic process, methylerythritol 4-phosphate pathway involved in terpenoid biosynthetic process"/>
    <property type="evidence" value="ECO:0007669"/>
    <property type="project" value="UniProtKB-ARBA"/>
</dbReference>
<dbReference type="Gene3D" id="3.40.50.720">
    <property type="entry name" value="NAD(P)-binding Rossmann-like Domain"/>
    <property type="match status" value="1"/>
</dbReference>
<feature type="binding site" evidence="9">
    <location>
        <position position="229"/>
    </location>
    <ligand>
        <name>1-deoxy-D-xylulose 5-phosphate</name>
        <dbReference type="ChEBI" id="CHEBI:57792"/>
    </ligand>
</feature>
<dbReference type="GO" id="GO:0016853">
    <property type="term" value="F:isomerase activity"/>
    <property type="evidence" value="ECO:0007669"/>
    <property type="project" value="UniProtKB-KW"/>
</dbReference>
<feature type="binding site" evidence="9">
    <location>
        <position position="15"/>
    </location>
    <ligand>
        <name>NADPH</name>
        <dbReference type="ChEBI" id="CHEBI:57783"/>
    </ligand>
</feature>
<evidence type="ECO:0000259" key="10">
    <source>
        <dbReference type="Pfam" id="PF02670"/>
    </source>
</evidence>
<dbReference type="PANTHER" id="PTHR30525:SF0">
    <property type="entry name" value="1-DEOXY-D-XYLULOSE 5-PHOSPHATE REDUCTOISOMERASE, CHLOROPLASTIC"/>
    <property type="match status" value="1"/>
</dbReference>
<dbReference type="NCBIfam" id="NF009114">
    <property type="entry name" value="PRK12464.1"/>
    <property type="match status" value="1"/>
</dbReference>
<dbReference type="PIRSF" id="PIRSF006205">
    <property type="entry name" value="Dxp_reductismrs"/>
    <property type="match status" value="1"/>
</dbReference>
<feature type="binding site" evidence="9">
    <location>
        <position position="155"/>
    </location>
    <ligand>
        <name>1-deoxy-D-xylulose 5-phosphate</name>
        <dbReference type="ChEBI" id="CHEBI:57792"/>
    </ligand>
</feature>
<feature type="binding site" evidence="9">
    <location>
        <position position="220"/>
    </location>
    <ligand>
        <name>1-deoxy-D-xylulose 5-phosphate</name>
        <dbReference type="ChEBI" id="CHEBI:57792"/>
    </ligand>
</feature>
<reference evidence="13 14" key="1">
    <citation type="submission" date="2017-05" db="EMBL/GenBank/DDBJ databases">
        <title>Chromobacterium violaceum GHPS1 isolated from Hydrocarbon polluted soil in French Guiana display an awesome secondary metabolite arsenal and a battery of drug and heavy-metal-resistance and detoxification of xenobiotics proteins.</title>
        <authorList>
            <person name="Belbahri L."/>
        </authorList>
    </citation>
    <scope>NUCLEOTIDE SEQUENCE [LARGE SCALE GENOMIC DNA]</scope>
    <source>
        <strain evidence="13 14">GHPS1</strain>
    </source>
</reference>
<comment type="cofactor">
    <cofactor evidence="9">
        <name>Mg(2+)</name>
        <dbReference type="ChEBI" id="CHEBI:18420"/>
    </cofactor>
    <cofactor evidence="9">
        <name>Mn(2+)</name>
        <dbReference type="ChEBI" id="CHEBI:29035"/>
    </cofactor>
</comment>
<evidence type="ECO:0000313" key="14">
    <source>
        <dbReference type="Proteomes" id="UP000196342"/>
    </source>
</evidence>
<dbReference type="InterPro" id="IPR013512">
    <property type="entry name" value="DXP_reductoisomerase_N"/>
</dbReference>
<dbReference type="PROSITE" id="PS51257">
    <property type="entry name" value="PROKAR_LIPOPROTEIN"/>
    <property type="match status" value="1"/>
</dbReference>
<dbReference type="GO" id="GO:0070402">
    <property type="term" value="F:NADPH binding"/>
    <property type="evidence" value="ECO:0007669"/>
    <property type="project" value="InterPro"/>
</dbReference>
<feature type="binding site" evidence="9">
    <location>
        <position position="127"/>
    </location>
    <ligand>
        <name>NADPH</name>
        <dbReference type="ChEBI" id="CHEBI:57783"/>
    </ligand>
</feature>
<evidence type="ECO:0000256" key="8">
    <source>
        <dbReference type="ARBA" id="ARBA00048543"/>
    </source>
</evidence>
<feature type="binding site" evidence="9">
    <location>
        <position position="184"/>
    </location>
    <ligand>
        <name>1-deoxy-D-xylulose 5-phosphate</name>
        <dbReference type="ChEBI" id="CHEBI:57792"/>
    </ligand>
</feature>
<keyword evidence="6 9" id="KW-0464">Manganese</keyword>
<dbReference type="Gene3D" id="1.10.1740.10">
    <property type="match status" value="1"/>
</dbReference>
<dbReference type="Pfam" id="PF02670">
    <property type="entry name" value="DXP_reductoisom"/>
    <property type="match status" value="1"/>
</dbReference>
<comment type="catalytic activity">
    <reaction evidence="8">
        <text>2-C-methyl-D-erythritol 4-phosphate + NADP(+) = 1-deoxy-D-xylulose 5-phosphate + NADPH + H(+)</text>
        <dbReference type="Rhea" id="RHEA:13717"/>
        <dbReference type="ChEBI" id="CHEBI:15378"/>
        <dbReference type="ChEBI" id="CHEBI:57783"/>
        <dbReference type="ChEBI" id="CHEBI:57792"/>
        <dbReference type="ChEBI" id="CHEBI:58262"/>
        <dbReference type="ChEBI" id="CHEBI:58349"/>
        <dbReference type="EC" id="1.1.1.267"/>
    </reaction>
    <physiologicalReaction direction="right-to-left" evidence="8">
        <dbReference type="Rhea" id="RHEA:13719"/>
    </physiologicalReaction>
</comment>
<evidence type="ECO:0000256" key="2">
    <source>
        <dbReference type="ARBA" id="ARBA00006825"/>
    </source>
</evidence>
<feature type="binding site" evidence="9">
    <location>
        <position position="225"/>
    </location>
    <ligand>
        <name>1-deoxy-D-xylulose 5-phosphate</name>
        <dbReference type="ChEBI" id="CHEBI:57792"/>
    </ligand>
</feature>
<evidence type="ECO:0000256" key="3">
    <source>
        <dbReference type="ARBA" id="ARBA00022723"/>
    </source>
</evidence>
<evidence type="ECO:0000259" key="11">
    <source>
        <dbReference type="Pfam" id="PF08436"/>
    </source>
</evidence>
<feature type="binding site" evidence="9">
    <location>
        <position position="16"/>
    </location>
    <ligand>
        <name>NADPH</name>
        <dbReference type="ChEBI" id="CHEBI:57783"/>
    </ligand>
</feature>
<feature type="binding site" evidence="9">
    <location>
        <position position="213"/>
    </location>
    <ligand>
        <name>NADPH</name>
        <dbReference type="ChEBI" id="CHEBI:57783"/>
    </ligand>
</feature>
<feature type="binding site" evidence="9">
    <location>
        <position position="40"/>
    </location>
    <ligand>
        <name>NADPH</name>
        <dbReference type="ChEBI" id="CHEBI:57783"/>
    </ligand>
</feature>
<feature type="binding site" evidence="9">
    <location>
        <position position="226"/>
    </location>
    <ligand>
        <name>1-deoxy-D-xylulose 5-phosphate</name>
        <dbReference type="ChEBI" id="CHEBI:57792"/>
    </ligand>
</feature>
<sequence length="394" mass="41775">MTKPQGIAVLGATGSVGCNTLDVVARHPERYRVVALTAHRQLDKLFEQARRFCPDYLVVADADAAARLRARLAEAGLRSEVLHGADALVQVATLPEVDAVMASIVGAAGLPSALAAARAGKRILLANKESLVVAGRLFMDAVRASGSALLPVDSEHSAIFQSLPADYAGNPDGAGVRKIILTASGGPFRNRPAADLAHVTPDDACRHPNWSMGRKISVDSATLMNKGLEVIEARWLFNVPPSRIEVAVHPQSVIHSMVQYRDGSVMAQLGSPDMRTPIACALAWPERIDAGVEPMDFFSLSDLTFEKPDLERFPCLQLAFDALEMGGDAPAVLNAANEVAVAAFLAGRLRFVDIPRVVAASLSGVSCAGSDSLEGLLARDEEARRFAEGRVAAC</sequence>
<feature type="binding site" evidence="9">
    <location>
        <position position="13"/>
    </location>
    <ligand>
        <name>NADPH</name>
        <dbReference type="ChEBI" id="CHEBI:57783"/>
    </ligand>
</feature>
<gene>
    <name evidence="9" type="primary">dxr</name>
    <name evidence="13" type="ORF">CBW21_14285</name>
</gene>
<name>A0A202B7V2_CHRVL</name>
<dbReference type="GO" id="GO:0030604">
    <property type="term" value="F:1-deoxy-D-xylulose-5-phosphate reductoisomerase activity"/>
    <property type="evidence" value="ECO:0007669"/>
    <property type="project" value="UniProtKB-UniRule"/>
</dbReference>